<dbReference type="EMBL" id="MHSR01000020">
    <property type="protein sequence ID" value="OHA46174.1"/>
    <property type="molecule type" value="Genomic_DNA"/>
</dbReference>
<sequence>MGGSPLHSTELLRRFETKESLPIGEKLRFSGVGEKDVYNISGPFRIGNATVLVGRVEARGSWADSHLLFFEEKKGLWTPVENAPILRLEDGFATHIGDETIVGGVEIYPNPAAVNYRNVGYRTVFYRGDDLTSLQKFAVGPDMMKDIRLAPLANGRIGVCTRPQGGRNGKGRIGYVELRHLQDLNAENILNAKIIENQFAPEEWGGVNELHPLPDGTIGVLGHVARKDAQDAKLHYYAMSFVYDPENHRASPLEIIATRRNFPPGETKRPDLEDVVFPGSLMRNDDGTAALYAGLSDVEAGKIIVPDPFAE</sequence>
<evidence type="ECO:0000313" key="2">
    <source>
        <dbReference type="Proteomes" id="UP000178869"/>
    </source>
</evidence>
<proteinExistence type="predicted"/>
<reference evidence="1 2" key="1">
    <citation type="journal article" date="2016" name="Nat. Commun.">
        <title>Thousands of microbial genomes shed light on interconnected biogeochemical processes in an aquifer system.</title>
        <authorList>
            <person name="Anantharaman K."/>
            <person name="Brown C.T."/>
            <person name="Hug L.A."/>
            <person name="Sharon I."/>
            <person name="Castelle C.J."/>
            <person name="Probst A.J."/>
            <person name="Thomas B.C."/>
            <person name="Singh A."/>
            <person name="Wilkins M.J."/>
            <person name="Karaoz U."/>
            <person name="Brodie E.L."/>
            <person name="Williams K.H."/>
            <person name="Hubbard S.S."/>
            <person name="Banfield J.F."/>
        </authorList>
    </citation>
    <scope>NUCLEOTIDE SEQUENCE [LARGE SCALE GENOMIC DNA]</scope>
</reference>
<dbReference type="PANTHER" id="PTHR37036:SF2">
    <property type="entry name" value="DUF1861 FAMILY PROTEIN"/>
    <property type="match status" value="1"/>
</dbReference>
<comment type="caution">
    <text evidence="1">The sequence shown here is derived from an EMBL/GenBank/DDBJ whole genome shotgun (WGS) entry which is preliminary data.</text>
</comment>
<dbReference type="PANTHER" id="PTHR37036">
    <property type="match status" value="1"/>
</dbReference>
<accession>A0A1G2PCW8</accession>
<dbReference type="SUPFAM" id="SSF75005">
    <property type="entry name" value="Arabinanase/levansucrase/invertase"/>
    <property type="match status" value="1"/>
</dbReference>
<evidence type="ECO:0008006" key="3">
    <source>
        <dbReference type="Google" id="ProtNLM"/>
    </source>
</evidence>
<dbReference type="Pfam" id="PF08950">
    <property type="entry name" value="DUF1861"/>
    <property type="match status" value="1"/>
</dbReference>
<dbReference type="InterPro" id="IPR023296">
    <property type="entry name" value="Glyco_hydro_beta-prop_sf"/>
</dbReference>
<dbReference type="Gene3D" id="2.115.10.20">
    <property type="entry name" value="Glycosyl hydrolase domain, family 43"/>
    <property type="match status" value="1"/>
</dbReference>
<dbReference type="Proteomes" id="UP000178869">
    <property type="component" value="Unassembled WGS sequence"/>
</dbReference>
<dbReference type="InterPro" id="IPR015045">
    <property type="entry name" value="MPT-1-like_LmxM"/>
</dbReference>
<dbReference type="AlphaFoldDB" id="A0A1G2PCW8"/>
<name>A0A1G2PCW8_9BACT</name>
<protein>
    <recommendedName>
        <fullName evidence="3">DUF1861 domain-containing protein</fullName>
    </recommendedName>
</protein>
<evidence type="ECO:0000313" key="1">
    <source>
        <dbReference type="EMBL" id="OHA46174.1"/>
    </source>
</evidence>
<organism evidence="1 2">
    <name type="scientific">Candidatus Terrybacteria bacterium RIFCSPHIGHO2_01_FULL_43_35</name>
    <dbReference type="NCBI Taxonomy" id="1802361"/>
    <lineage>
        <taxon>Bacteria</taxon>
        <taxon>Candidatus Terryibacteriota</taxon>
    </lineage>
</organism>
<gene>
    <name evidence="1" type="ORF">A2828_00690</name>
</gene>